<reference evidence="1 2" key="1">
    <citation type="submission" date="2019-03" db="EMBL/GenBank/DDBJ databases">
        <title>New insights into Acidothiobacillus thiooxidans sulfur metabolism through coupled gene expression, solution geochemistry, microscopy and spectroscopy analyses.</title>
        <authorList>
            <person name="Camacho D."/>
            <person name="Frazao R."/>
            <person name="Fouillen A."/>
            <person name="Nanci A."/>
            <person name="Lang B.F."/>
            <person name="Apte S.C."/>
            <person name="Baron C."/>
            <person name="Warren L.A."/>
        </authorList>
    </citation>
    <scope>NUCLEOTIDE SEQUENCE [LARGE SCALE GENOMIC DNA]</scope>
    <source>
        <strain evidence="1 2">ATCC 19377</strain>
    </source>
</reference>
<comment type="caution">
    <text evidence="1">The sequence shown here is derived from an EMBL/GenBank/DDBJ whole genome shotgun (WGS) entry which is preliminary data.</text>
</comment>
<name>A0A543Q3L9_ACITH</name>
<evidence type="ECO:0000313" key="1">
    <source>
        <dbReference type="EMBL" id="TQN50911.1"/>
    </source>
</evidence>
<dbReference type="RefSeq" id="WP_142086791.1">
    <property type="nucleotide sequence ID" value="NZ_SZUV01000001.1"/>
</dbReference>
<accession>A0A543Q3L9</accession>
<dbReference type="Proteomes" id="UP000315403">
    <property type="component" value="Unassembled WGS sequence"/>
</dbReference>
<organism evidence="1 2">
    <name type="scientific">Acidithiobacillus thiooxidans ATCC 19377</name>
    <dbReference type="NCBI Taxonomy" id="637390"/>
    <lineage>
        <taxon>Bacteria</taxon>
        <taxon>Pseudomonadati</taxon>
        <taxon>Pseudomonadota</taxon>
        <taxon>Acidithiobacillia</taxon>
        <taxon>Acidithiobacillales</taxon>
        <taxon>Acidithiobacillaceae</taxon>
        <taxon>Acidithiobacillus</taxon>
    </lineage>
</organism>
<dbReference type="AlphaFoldDB" id="A0A543Q3L9"/>
<evidence type="ECO:0000313" key="2">
    <source>
        <dbReference type="Proteomes" id="UP000315403"/>
    </source>
</evidence>
<dbReference type="EMBL" id="SZUV01000001">
    <property type="protein sequence ID" value="TQN50911.1"/>
    <property type="molecule type" value="Genomic_DNA"/>
</dbReference>
<protein>
    <submittedName>
        <fullName evidence="1">Uncharacterized protein</fullName>
    </submittedName>
</protein>
<sequence length="63" mass="7231">MSMETATHKIPAQHCRDFNQEELLADMLAFRDEVAKSPEKARAFLKSIGVMRDNGEIHHLIHD</sequence>
<gene>
    <name evidence="1" type="ORF">DLNHIDIE_00772</name>
</gene>
<proteinExistence type="predicted"/>